<dbReference type="SMART" id="SM00880">
    <property type="entry name" value="CHAD"/>
    <property type="match status" value="1"/>
</dbReference>
<name>A0ABW0WHU5_STRNO</name>
<dbReference type="PROSITE" id="PS51708">
    <property type="entry name" value="CHAD"/>
    <property type="match status" value="1"/>
</dbReference>
<feature type="region of interest" description="Disordered" evidence="1">
    <location>
        <begin position="183"/>
        <end position="211"/>
    </location>
</feature>
<feature type="domain" description="CHAD" evidence="3">
    <location>
        <begin position="211"/>
        <end position="496"/>
    </location>
</feature>
<comment type="caution">
    <text evidence="4">The sequence shown here is derived from an EMBL/GenBank/DDBJ whole genome shotgun (WGS) entry which is preliminary data.</text>
</comment>
<evidence type="ECO:0000256" key="1">
    <source>
        <dbReference type="SAM" id="MobiDB-lite"/>
    </source>
</evidence>
<dbReference type="SUPFAM" id="SSF55154">
    <property type="entry name" value="CYTH-like phosphatases"/>
    <property type="match status" value="1"/>
</dbReference>
<dbReference type="Gene3D" id="1.40.20.10">
    <property type="entry name" value="CHAD domain"/>
    <property type="match status" value="1"/>
</dbReference>
<dbReference type="PANTHER" id="PTHR39339:SF1">
    <property type="entry name" value="CHAD DOMAIN-CONTAINING PROTEIN"/>
    <property type="match status" value="1"/>
</dbReference>
<reference evidence="5" key="1">
    <citation type="journal article" date="2019" name="Int. J. Syst. Evol. Microbiol.">
        <title>The Global Catalogue of Microorganisms (GCM) 10K type strain sequencing project: providing services to taxonomists for standard genome sequencing and annotation.</title>
        <authorList>
            <consortium name="The Broad Institute Genomics Platform"/>
            <consortium name="The Broad Institute Genome Sequencing Center for Infectious Disease"/>
            <person name="Wu L."/>
            <person name="Ma J."/>
        </authorList>
    </citation>
    <scope>NUCLEOTIDE SEQUENCE [LARGE SCALE GENOMIC DNA]</scope>
    <source>
        <strain evidence="5">KCTC 5701</strain>
    </source>
</reference>
<dbReference type="PROSITE" id="PS51707">
    <property type="entry name" value="CYTH"/>
    <property type="match status" value="1"/>
</dbReference>
<dbReference type="InterPro" id="IPR033469">
    <property type="entry name" value="CYTH-like_dom_sf"/>
</dbReference>
<dbReference type="Pfam" id="PF05235">
    <property type="entry name" value="CHAD"/>
    <property type="match status" value="1"/>
</dbReference>
<evidence type="ECO:0000313" key="4">
    <source>
        <dbReference type="EMBL" id="MFC5656574.1"/>
    </source>
</evidence>
<accession>A0ABW0WHU5</accession>
<dbReference type="CDD" id="cd07374">
    <property type="entry name" value="CYTH-like_Pase"/>
    <property type="match status" value="1"/>
</dbReference>
<dbReference type="PANTHER" id="PTHR39339">
    <property type="entry name" value="SLR1444 PROTEIN"/>
    <property type="match status" value="1"/>
</dbReference>
<dbReference type="InterPro" id="IPR007899">
    <property type="entry name" value="CHAD_dom"/>
</dbReference>
<evidence type="ECO:0000259" key="3">
    <source>
        <dbReference type="PROSITE" id="PS51708"/>
    </source>
</evidence>
<feature type="domain" description="CYTH" evidence="2">
    <location>
        <begin position="5"/>
        <end position="200"/>
    </location>
</feature>
<evidence type="ECO:0000259" key="2">
    <source>
        <dbReference type="PROSITE" id="PS51707"/>
    </source>
</evidence>
<dbReference type="Gene3D" id="2.40.320.10">
    <property type="entry name" value="Hypothetical Protein Pfu-838710-001"/>
    <property type="match status" value="1"/>
</dbReference>
<proteinExistence type="predicted"/>
<gene>
    <name evidence="4" type="ORF">ACFP3J_13895</name>
</gene>
<dbReference type="SMART" id="SM01118">
    <property type="entry name" value="CYTH"/>
    <property type="match status" value="1"/>
</dbReference>
<sequence length="499" mass="53550">MADTKREIERKYEADGGGLPDLTGVGPVAAVLDRGVVELDATYYDTADERLSTASLTLRRRTGGSDAGWHLKFPVAPGVRDEIRAPLGDTVPEEIAALVRSRVRDRELVPLVRLRSARDVRHLVDASGTLLAEASLDTVTAERPTGRGGTVRWTEIEVELADGGDPALLDRLDERLRAAGLRPSASPSKLARALAETAPDRPGKPAGPAAPVTAGDHVLAYLRAQRDALVALDPAVRRGIPDSVHRMRVATRRARSTLRTFTGVLDRAVTGPVGAELKWLAGELGVDRDQEVLADRLTSALDALPPALVTGPVPQRLTAWAEARRGARAHLTGVLDSRRYLALLDALDALLAEPPLRAAAGRAPKKALTKAVRKDERKLTALMEHALALPPGQERDGALHEARKKAKRTRYAAEAATEALGAPARALTKAMKSLTTLLGDHQDGVMARRTLRELAAVAHAAGESAFTYGLLFGREEARAARLEAELAERWRRIGGRLSG</sequence>
<dbReference type="Proteomes" id="UP001596065">
    <property type="component" value="Unassembled WGS sequence"/>
</dbReference>
<dbReference type="InterPro" id="IPR038186">
    <property type="entry name" value="CHAD_dom_sf"/>
</dbReference>
<evidence type="ECO:0000313" key="5">
    <source>
        <dbReference type="Proteomes" id="UP001596065"/>
    </source>
</evidence>
<dbReference type="Pfam" id="PF01928">
    <property type="entry name" value="CYTH"/>
    <property type="match status" value="1"/>
</dbReference>
<organism evidence="4 5">
    <name type="scientific">Streptomyces nogalater</name>
    <dbReference type="NCBI Taxonomy" id="38314"/>
    <lineage>
        <taxon>Bacteria</taxon>
        <taxon>Bacillati</taxon>
        <taxon>Actinomycetota</taxon>
        <taxon>Actinomycetes</taxon>
        <taxon>Kitasatosporales</taxon>
        <taxon>Streptomycetaceae</taxon>
        <taxon>Streptomyces</taxon>
    </lineage>
</organism>
<keyword evidence="5" id="KW-1185">Reference proteome</keyword>
<dbReference type="InterPro" id="IPR023577">
    <property type="entry name" value="CYTH_domain"/>
</dbReference>
<protein>
    <submittedName>
        <fullName evidence="4">CYTH and CHAD domain-containing protein</fullName>
    </submittedName>
</protein>
<dbReference type="RefSeq" id="WP_344349102.1">
    <property type="nucleotide sequence ID" value="NZ_BAAASM010000024.1"/>
</dbReference>
<dbReference type="EMBL" id="JBHSOE010000019">
    <property type="protein sequence ID" value="MFC5656574.1"/>
    <property type="molecule type" value="Genomic_DNA"/>
</dbReference>